<feature type="non-terminal residue" evidence="1">
    <location>
        <position position="1"/>
    </location>
</feature>
<name>A0A383BXY2_9ZZZZ</name>
<gene>
    <name evidence="1" type="ORF">METZ01_LOCUS477102</name>
</gene>
<dbReference type="InterPro" id="IPR011990">
    <property type="entry name" value="TPR-like_helical_dom_sf"/>
</dbReference>
<protein>
    <submittedName>
        <fullName evidence="1">Uncharacterized protein</fullName>
    </submittedName>
</protein>
<dbReference type="Gene3D" id="1.25.40.10">
    <property type="entry name" value="Tetratricopeptide repeat domain"/>
    <property type="match status" value="1"/>
</dbReference>
<evidence type="ECO:0000313" key="1">
    <source>
        <dbReference type="EMBL" id="SVE24248.1"/>
    </source>
</evidence>
<accession>A0A383BXY2</accession>
<dbReference type="EMBL" id="UINC01203816">
    <property type="protein sequence ID" value="SVE24248.1"/>
    <property type="molecule type" value="Genomic_DNA"/>
</dbReference>
<proteinExistence type="predicted"/>
<reference evidence="1" key="1">
    <citation type="submission" date="2018-05" db="EMBL/GenBank/DDBJ databases">
        <authorList>
            <person name="Lanie J.A."/>
            <person name="Ng W.-L."/>
            <person name="Kazmierczak K.M."/>
            <person name="Andrzejewski T.M."/>
            <person name="Davidsen T.M."/>
            <person name="Wayne K.J."/>
            <person name="Tettelin H."/>
            <person name="Glass J.I."/>
            <person name="Rusch D."/>
            <person name="Podicherti R."/>
            <person name="Tsui H.-C.T."/>
            <person name="Winkler M.E."/>
        </authorList>
    </citation>
    <scope>NUCLEOTIDE SEQUENCE</scope>
</reference>
<sequence length="93" mass="10353">HVERGRGQLEDGDALRALDDFEAALTYPEHLHVGRPSRPREAKALYWKGCALTALSRASEARVAWQAGAAGAPMNEEQREYISKCEEQLETES</sequence>
<dbReference type="AlphaFoldDB" id="A0A383BXY2"/>
<organism evidence="1">
    <name type="scientific">marine metagenome</name>
    <dbReference type="NCBI Taxonomy" id="408172"/>
    <lineage>
        <taxon>unclassified sequences</taxon>
        <taxon>metagenomes</taxon>
        <taxon>ecological metagenomes</taxon>
    </lineage>
</organism>
<dbReference type="SUPFAM" id="SSF48452">
    <property type="entry name" value="TPR-like"/>
    <property type="match status" value="1"/>
</dbReference>